<name>G0TWA9_TRYVY</name>
<dbReference type="AlphaFoldDB" id="G0TWA9"/>
<feature type="domain" description="SET" evidence="1">
    <location>
        <begin position="233"/>
        <end position="382"/>
    </location>
</feature>
<dbReference type="InterPro" id="IPR001214">
    <property type="entry name" value="SET_dom"/>
</dbReference>
<evidence type="ECO:0000313" key="2">
    <source>
        <dbReference type="EMBL" id="CCC48247.1"/>
    </source>
</evidence>
<dbReference type="Gene3D" id="2.170.270.10">
    <property type="entry name" value="SET domain"/>
    <property type="match status" value="1"/>
</dbReference>
<reference evidence="2" key="1">
    <citation type="journal article" date="2012" name="Proc. Natl. Acad. Sci. U.S.A.">
        <title>Antigenic diversity is generated by distinct evolutionary mechanisms in African trypanosome species.</title>
        <authorList>
            <person name="Jackson A.P."/>
            <person name="Berry A."/>
            <person name="Aslett M."/>
            <person name="Allison H.C."/>
            <person name="Burton P."/>
            <person name="Vavrova-Anderson J."/>
            <person name="Brown R."/>
            <person name="Browne H."/>
            <person name="Corton N."/>
            <person name="Hauser H."/>
            <person name="Gamble J."/>
            <person name="Gilderthorp R."/>
            <person name="Marcello L."/>
            <person name="McQuillan J."/>
            <person name="Otto T.D."/>
            <person name="Quail M.A."/>
            <person name="Sanders M.J."/>
            <person name="van Tonder A."/>
            <person name="Ginger M.L."/>
            <person name="Field M.C."/>
            <person name="Barry J.D."/>
            <person name="Hertz-Fowler C."/>
            <person name="Berriman M."/>
        </authorList>
    </citation>
    <scope>NUCLEOTIDE SEQUENCE</scope>
    <source>
        <strain evidence="2">Y486</strain>
    </source>
</reference>
<dbReference type="EMBL" id="HE573022">
    <property type="protein sequence ID" value="CCC48247.1"/>
    <property type="molecule type" value="Genomic_DNA"/>
</dbReference>
<dbReference type="SUPFAM" id="SSF82199">
    <property type="entry name" value="SET domain"/>
    <property type="match status" value="1"/>
</dbReference>
<gene>
    <name evidence="2" type="ORF">TVY486_0600380</name>
</gene>
<evidence type="ECO:0000259" key="1">
    <source>
        <dbReference type="PROSITE" id="PS50280"/>
    </source>
</evidence>
<accession>G0TWA9</accession>
<dbReference type="Pfam" id="PF00856">
    <property type="entry name" value="SET"/>
    <property type="match status" value="1"/>
</dbReference>
<dbReference type="VEuPathDB" id="TriTrypDB:TvY486_0600380"/>
<dbReference type="InterPro" id="IPR046341">
    <property type="entry name" value="SET_dom_sf"/>
</dbReference>
<sequence length="537" mass="60739">MRGFRKRVPWPCHVVSALRGTIYNTATSSRCTISSAEGQLSNQRRRKRMNYADRERVLDDATSASHGRRVESTAHVVLPKSSLEMSTLLRSDWAALRTCFASLALLDTPLIGQITYSLLRGMAYVRYAVGRISFYTRHSVAPPLPLSISELLPSSTLKSSPQLSENYMAYTREALEQLIDLGSYEQVASITSAAAPSRPTNVQYSGSCPEDSSKPHDAITPYFRGIMQDTALECIQVGKSPIHSRGLFTTRALPRGTRVLVAPQRTFVDAPQSLLLLSDTYTRLSDTLHYTHPTGSLLELIMQPLPHHLLNHSCEPNCCCGLSREFWPAIGQQSIASVEAEHKARLIDLQDRIETFQHYEDANSFFTTRDVQAGEELTISYAHRIAPMFHGERALHSHFIVCRCGSRVCRHFVYKQTDEVLQHLAASGGKGFRRWGLLSRVTGPKTLCRQFENTGRYGCEKRDMEDFGQLLLLGYDDETVMLSLLRSKRLLMRYMLERLAPSRRTASKRELLLCYRHVFKLLNETVPQDFSMERVTI</sequence>
<dbReference type="PROSITE" id="PS50280">
    <property type="entry name" value="SET"/>
    <property type="match status" value="1"/>
</dbReference>
<protein>
    <recommendedName>
        <fullName evidence="1">SET domain-containing protein</fullName>
    </recommendedName>
</protein>
<proteinExistence type="predicted"/>
<organism evidence="2">
    <name type="scientific">Trypanosoma vivax (strain Y486)</name>
    <dbReference type="NCBI Taxonomy" id="1055687"/>
    <lineage>
        <taxon>Eukaryota</taxon>
        <taxon>Discoba</taxon>
        <taxon>Euglenozoa</taxon>
        <taxon>Kinetoplastea</taxon>
        <taxon>Metakinetoplastina</taxon>
        <taxon>Trypanosomatida</taxon>
        <taxon>Trypanosomatidae</taxon>
        <taxon>Trypanosoma</taxon>
        <taxon>Duttonella</taxon>
    </lineage>
</organism>